<proteinExistence type="predicted"/>
<accession>A0AAI9DQ64</accession>
<dbReference type="AlphaFoldDB" id="A0AAI9DQ64"/>
<organism evidence="3">
    <name type="scientific">Pluralibacter gergoviae</name>
    <name type="common">Enterobacter gergoviae</name>
    <dbReference type="NCBI Taxonomy" id="61647"/>
    <lineage>
        <taxon>Bacteria</taxon>
        <taxon>Pseudomonadati</taxon>
        <taxon>Pseudomonadota</taxon>
        <taxon>Gammaproteobacteria</taxon>
        <taxon>Enterobacterales</taxon>
        <taxon>Enterobacteriaceae</taxon>
        <taxon>Pluralibacter</taxon>
    </lineage>
</organism>
<dbReference type="InterPro" id="IPR050263">
    <property type="entry name" value="Bact_Fimbrial_Adh_Pro"/>
</dbReference>
<reference evidence="3" key="1">
    <citation type="submission" date="2024-02" db="EMBL/GenBank/DDBJ databases">
        <authorList>
            <consortium name="Clinical and Environmental Microbiology Branch: Whole genome sequencing antimicrobial resistance pathogens in the healthcare setting"/>
        </authorList>
    </citation>
    <scope>NUCLEOTIDE SEQUENCE</scope>
    <source>
        <strain evidence="3">2021DK-00143</strain>
    </source>
</reference>
<dbReference type="EMBL" id="ABLOKC030000036">
    <property type="protein sequence ID" value="EML1473870.1"/>
    <property type="molecule type" value="Genomic_DNA"/>
</dbReference>
<feature type="region of interest" description="Disordered" evidence="1">
    <location>
        <begin position="1"/>
        <end position="24"/>
    </location>
</feature>
<comment type="caution">
    <text evidence="3">The sequence shown here is derived from an EMBL/GenBank/DDBJ whole genome shotgun (WGS) entry which is preliminary data.</text>
</comment>
<name>A0AAI9DQ64_PLUGE</name>
<dbReference type="GO" id="GO:0009289">
    <property type="term" value="C:pilus"/>
    <property type="evidence" value="ECO:0007669"/>
    <property type="project" value="InterPro"/>
</dbReference>
<gene>
    <name evidence="3" type="ORF">QEG54_004683</name>
</gene>
<evidence type="ECO:0000259" key="2">
    <source>
        <dbReference type="Pfam" id="PF00419"/>
    </source>
</evidence>
<evidence type="ECO:0000313" key="3">
    <source>
        <dbReference type="EMBL" id="EML1473870.1"/>
    </source>
</evidence>
<dbReference type="GO" id="GO:0043709">
    <property type="term" value="P:cell adhesion involved in single-species biofilm formation"/>
    <property type="evidence" value="ECO:0007669"/>
    <property type="project" value="TreeGrafter"/>
</dbReference>
<dbReference type="PANTHER" id="PTHR33420:SF9">
    <property type="entry name" value="MINOR FIMBRIAL SUBUNIT"/>
    <property type="match status" value="1"/>
</dbReference>
<sequence>MQTGSYSVERPRYPHNPAPPCGNKSDARRLLGARLIIAALLIARAGCGLALENNLQIAGSLVSQPCRLDPDSAEQVVDFKSVLTKALYSETRTRGVPFTLVLKDCDISRGSSATLTFIGTESGQLPGMLAASGEGGANIAIGIEQKNGVYLPVNTPTPAYRLTAGVNRIELQAFVQADSRAIVHQTLRPGEFSATATFAVSYP</sequence>
<protein>
    <submittedName>
        <fullName evidence="3">Type 1 fimbrial protein</fullName>
    </submittedName>
</protein>
<dbReference type="InterPro" id="IPR000259">
    <property type="entry name" value="Adhesion_dom_fimbrial"/>
</dbReference>
<evidence type="ECO:0000256" key="1">
    <source>
        <dbReference type="SAM" id="MobiDB-lite"/>
    </source>
</evidence>
<dbReference type="Gene3D" id="2.60.40.1090">
    <property type="entry name" value="Fimbrial-type adhesion domain"/>
    <property type="match status" value="1"/>
</dbReference>
<feature type="domain" description="Fimbrial-type adhesion" evidence="2">
    <location>
        <begin position="57"/>
        <end position="202"/>
    </location>
</feature>
<dbReference type="PANTHER" id="PTHR33420">
    <property type="entry name" value="FIMBRIAL SUBUNIT ELFA-RELATED"/>
    <property type="match status" value="1"/>
</dbReference>
<dbReference type="InterPro" id="IPR008966">
    <property type="entry name" value="Adhesion_dom_sf"/>
</dbReference>
<dbReference type="Pfam" id="PF00419">
    <property type="entry name" value="Fimbrial"/>
    <property type="match status" value="1"/>
</dbReference>
<dbReference type="InterPro" id="IPR036937">
    <property type="entry name" value="Adhesion_dom_fimbrial_sf"/>
</dbReference>
<dbReference type="SUPFAM" id="SSF49401">
    <property type="entry name" value="Bacterial adhesins"/>
    <property type="match status" value="1"/>
</dbReference>